<keyword evidence="6 7" id="KW-0472">Membrane</keyword>
<feature type="transmembrane region" description="Helical" evidence="7">
    <location>
        <begin position="318"/>
        <end position="340"/>
    </location>
</feature>
<proteinExistence type="predicted"/>
<feature type="transmembrane region" description="Helical" evidence="7">
    <location>
        <begin position="101"/>
        <end position="125"/>
    </location>
</feature>
<dbReference type="Pfam" id="PF01554">
    <property type="entry name" value="MatE"/>
    <property type="match status" value="2"/>
</dbReference>
<keyword evidence="2" id="KW-0813">Transport</keyword>
<organism evidence="8 9">
    <name type="scientific">Methanobrevibacter ruminantium (strain ATCC 35063 / DSM 1093 / JCM 13430 / OCM 146 / M1)</name>
    <name type="common">Methanobacterium ruminantium</name>
    <dbReference type="NCBI Taxonomy" id="634498"/>
    <lineage>
        <taxon>Archaea</taxon>
        <taxon>Methanobacteriati</taxon>
        <taxon>Methanobacteriota</taxon>
        <taxon>Methanomada group</taxon>
        <taxon>Methanobacteria</taxon>
        <taxon>Methanobacteriales</taxon>
        <taxon>Methanobacteriaceae</taxon>
        <taxon>Methanobrevibacter</taxon>
    </lineage>
</organism>
<reference evidence="8 9" key="1">
    <citation type="journal article" date="2010" name="PLoS ONE">
        <title>The genome sequence of the rumen methanogen Methanobrevibacter ruminantium reveals new possibilities for controlling ruminant methane emissions.</title>
        <authorList>
            <person name="Leahy S.C."/>
            <person name="Kelly W.J."/>
            <person name="Altermann E."/>
            <person name="Ronimus R.S."/>
            <person name="Yeoman C.J."/>
            <person name="Pacheco D.M."/>
            <person name="Li D."/>
            <person name="Kong Z."/>
            <person name="McTavish S."/>
            <person name="Sang C."/>
            <person name="Lambie S.C."/>
            <person name="Janssen P.H."/>
            <person name="Dey D."/>
            <person name="Attwood G.T."/>
        </authorList>
    </citation>
    <scope>NUCLEOTIDE SEQUENCE [LARGE SCALE GENOMIC DNA]</scope>
    <source>
        <strain evidence="9">ATCC 35063 / DSM 1093 / JCM 13430 / OCM 146 / M1</strain>
    </source>
</reference>
<feature type="transmembrane region" description="Helical" evidence="7">
    <location>
        <begin position="421"/>
        <end position="442"/>
    </location>
</feature>
<evidence type="ECO:0000313" key="8">
    <source>
        <dbReference type="EMBL" id="ADC47585.1"/>
    </source>
</evidence>
<keyword evidence="9" id="KW-1185">Reference proteome</keyword>
<dbReference type="HOGENOM" id="CLU_012893_0_1_2"/>
<keyword evidence="4 7" id="KW-0812">Transmembrane</keyword>
<sequence>MQEANEDIDLIVNHPKQAINKLALPIIFSNFFMVLNNIIDGIWVAGLGSNSLAAVGFVTPLFFAMVGFANGLGAGANSLISRCIGAENYQGAGNSAIHSMMLSIIVTIFATIVLLVFLNPLLMLMGAGEIIEETSNYGYIILVGAYSIFLPAMMAAIFRSEGEINRASYPLMLNAIINMILDPIFIYVLGWGVKGAAFATVLAGTFATLPMVYWMFIKQDSFLKIKLSEYKTNLKIYKDILVVGIPASIEQFIISFVSILMNYWLTLLAGTLAVAAYTATWRLVSIGVSPIIGIGVAALTVGGAAYGAKNLKNFKTALNYSAILGIISSIIICSIFFVFAEQLSFIFSYSADSAILAPRVVDALRILCFFILLMPLGVISGNLFQAMGKGTISLVLTILRSFILEVIFAGIFAFVFDWADIGIYTGLVCGMMCGSIVSYLYINYYLKKHEDYFIVK</sequence>
<feature type="transmembrane region" description="Helical" evidence="7">
    <location>
        <begin position="360"/>
        <end position="379"/>
    </location>
</feature>
<dbReference type="InterPro" id="IPR052031">
    <property type="entry name" value="Membrane_Transporter-Flippase"/>
</dbReference>
<keyword evidence="5 7" id="KW-1133">Transmembrane helix</keyword>
<feature type="transmembrane region" description="Helical" evidence="7">
    <location>
        <begin position="196"/>
        <end position="216"/>
    </location>
</feature>
<evidence type="ECO:0000256" key="6">
    <source>
        <dbReference type="ARBA" id="ARBA00023136"/>
    </source>
</evidence>
<dbReference type="AlphaFoldDB" id="D3DZ35"/>
<dbReference type="eggNOG" id="arCOG01731">
    <property type="taxonomic scope" value="Archaea"/>
</dbReference>
<comment type="subcellular location">
    <subcellularLocation>
        <location evidence="1">Cell membrane</location>
        <topology evidence="1">Multi-pass membrane protein</topology>
    </subcellularLocation>
</comment>
<dbReference type="PANTHER" id="PTHR43549">
    <property type="entry name" value="MULTIDRUG RESISTANCE PROTEIN YPNP-RELATED"/>
    <property type="match status" value="1"/>
</dbReference>
<keyword evidence="3" id="KW-1003">Cell membrane</keyword>
<feature type="transmembrane region" description="Helical" evidence="7">
    <location>
        <begin position="283"/>
        <end position="306"/>
    </location>
</feature>
<accession>D3DZ35</accession>
<dbReference type="KEGG" id="mru:mru_1735"/>
<evidence type="ECO:0000256" key="1">
    <source>
        <dbReference type="ARBA" id="ARBA00004651"/>
    </source>
</evidence>
<dbReference type="GO" id="GO:0042910">
    <property type="term" value="F:xenobiotic transmembrane transporter activity"/>
    <property type="evidence" value="ECO:0007669"/>
    <property type="project" value="InterPro"/>
</dbReference>
<dbReference type="GO" id="GO:0015297">
    <property type="term" value="F:antiporter activity"/>
    <property type="evidence" value="ECO:0007669"/>
    <property type="project" value="InterPro"/>
</dbReference>
<feature type="transmembrane region" description="Helical" evidence="7">
    <location>
        <begin position="137"/>
        <end position="158"/>
    </location>
</feature>
<feature type="transmembrane region" description="Helical" evidence="7">
    <location>
        <begin position="391"/>
        <end position="415"/>
    </location>
</feature>
<feature type="transmembrane region" description="Helical" evidence="7">
    <location>
        <begin position="57"/>
        <end position="80"/>
    </location>
</feature>
<dbReference type="PATRIC" id="fig|634498.28.peg.1737"/>
<evidence type="ECO:0000256" key="7">
    <source>
        <dbReference type="SAM" id="Phobius"/>
    </source>
</evidence>
<dbReference type="GeneID" id="8771399"/>
<dbReference type="RefSeq" id="WP_012956533.1">
    <property type="nucleotide sequence ID" value="NC_013790.1"/>
</dbReference>
<dbReference type="InterPro" id="IPR048279">
    <property type="entry name" value="MdtK-like"/>
</dbReference>
<dbReference type="CDD" id="cd13147">
    <property type="entry name" value="MATE_MJ0709_like"/>
    <property type="match status" value="1"/>
</dbReference>
<evidence type="ECO:0000256" key="5">
    <source>
        <dbReference type="ARBA" id="ARBA00022989"/>
    </source>
</evidence>
<dbReference type="PIRSF" id="PIRSF006603">
    <property type="entry name" value="DinF"/>
    <property type="match status" value="1"/>
</dbReference>
<evidence type="ECO:0000256" key="2">
    <source>
        <dbReference type="ARBA" id="ARBA00022448"/>
    </source>
</evidence>
<dbReference type="NCBIfam" id="TIGR00797">
    <property type="entry name" value="matE"/>
    <property type="match status" value="1"/>
</dbReference>
<evidence type="ECO:0000313" key="9">
    <source>
        <dbReference type="Proteomes" id="UP000008680"/>
    </source>
</evidence>
<protein>
    <submittedName>
        <fullName evidence="8">MatE efflux family protein</fullName>
    </submittedName>
</protein>
<feature type="transmembrane region" description="Helical" evidence="7">
    <location>
        <begin position="22"/>
        <end position="45"/>
    </location>
</feature>
<dbReference type="EMBL" id="CP001719">
    <property type="protein sequence ID" value="ADC47585.1"/>
    <property type="molecule type" value="Genomic_DNA"/>
</dbReference>
<dbReference type="PANTHER" id="PTHR43549:SF2">
    <property type="entry name" value="MULTIDRUG RESISTANCE PROTEIN NORM-RELATED"/>
    <property type="match status" value="1"/>
</dbReference>
<gene>
    <name evidence="8" type="ordered locus">mru_1735</name>
</gene>
<dbReference type="Proteomes" id="UP000008680">
    <property type="component" value="Chromosome"/>
</dbReference>
<feature type="transmembrane region" description="Helical" evidence="7">
    <location>
        <begin position="170"/>
        <end position="190"/>
    </location>
</feature>
<evidence type="ECO:0000256" key="4">
    <source>
        <dbReference type="ARBA" id="ARBA00022692"/>
    </source>
</evidence>
<name>D3DZ35_METRM</name>
<evidence type="ECO:0000256" key="3">
    <source>
        <dbReference type="ARBA" id="ARBA00022475"/>
    </source>
</evidence>
<feature type="transmembrane region" description="Helical" evidence="7">
    <location>
        <begin position="252"/>
        <end position="277"/>
    </location>
</feature>
<dbReference type="STRING" id="634498.mru_1735"/>
<dbReference type="GO" id="GO:0005886">
    <property type="term" value="C:plasma membrane"/>
    <property type="evidence" value="ECO:0007669"/>
    <property type="project" value="UniProtKB-SubCell"/>
</dbReference>
<dbReference type="InterPro" id="IPR002528">
    <property type="entry name" value="MATE_fam"/>
</dbReference>